<protein>
    <submittedName>
        <fullName evidence="2">Uncharacterized protein</fullName>
    </submittedName>
</protein>
<evidence type="ECO:0000256" key="1">
    <source>
        <dbReference type="SAM" id="MobiDB-lite"/>
    </source>
</evidence>
<dbReference type="Proteomes" id="UP001066276">
    <property type="component" value="Chromosome 8"/>
</dbReference>
<evidence type="ECO:0000313" key="2">
    <source>
        <dbReference type="EMBL" id="KAJ1114527.1"/>
    </source>
</evidence>
<name>A0AAV7NIU2_PLEWA</name>
<feature type="compositionally biased region" description="Basic and acidic residues" evidence="1">
    <location>
        <begin position="47"/>
        <end position="56"/>
    </location>
</feature>
<feature type="region of interest" description="Disordered" evidence="1">
    <location>
        <begin position="47"/>
        <end position="97"/>
    </location>
</feature>
<evidence type="ECO:0000313" key="3">
    <source>
        <dbReference type="Proteomes" id="UP001066276"/>
    </source>
</evidence>
<sequence>MSSLRRAWPGAHGVRIRWTELRPEVPRLHSSGPTSFTTCAPTRPLKFQERGERRELPNNSGGWSRRQFETRAAAWPSDLKMADGMDPNAESEAFGRR</sequence>
<accession>A0AAV7NIU2</accession>
<dbReference type="AlphaFoldDB" id="A0AAV7NIU2"/>
<gene>
    <name evidence="2" type="ORF">NDU88_002762</name>
</gene>
<reference evidence="2" key="1">
    <citation type="journal article" date="2022" name="bioRxiv">
        <title>Sequencing and chromosome-scale assembly of the giantPleurodeles waltlgenome.</title>
        <authorList>
            <person name="Brown T."/>
            <person name="Elewa A."/>
            <person name="Iarovenko S."/>
            <person name="Subramanian E."/>
            <person name="Araus A.J."/>
            <person name="Petzold A."/>
            <person name="Susuki M."/>
            <person name="Suzuki K.-i.T."/>
            <person name="Hayashi T."/>
            <person name="Toyoda A."/>
            <person name="Oliveira C."/>
            <person name="Osipova E."/>
            <person name="Leigh N.D."/>
            <person name="Simon A."/>
            <person name="Yun M.H."/>
        </authorList>
    </citation>
    <scope>NUCLEOTIDE SEQUENCE</scope>
    <source>
        <strain evidence="2">20211129_DDA</strain>
        <tissue evidence="2">Liver</tissue>
    </source>
</reference>
<dbReference type="EMBL" id="JANPWB010000012">
    <property type="protein sequence ID" value="KAJ1114527.1"/>
    <property type="molecule type" value="Genomic_DNA"/>
</dbReference>
<proteinExistence type="predicted"/>
<organism evidence="2 3">
    <name type="scientific">Pleurodeles waltl</name>
    <name type="common">Iberian ribbed newt</name>
    <dbReference type="NCBI Taxonomy" id="8319"/>
    <lineage>
        <taxon>Eukaryota</taxon>
        <taxon>Metazoa</taxon>
        <taxon>Chordata</taxon>
        <taxon>Craniata</taxon>
        <taxon>Vertebrata</taxon>
        <taxon>Euteleostomi</taxon>
        <taxon>Amphibia</taxon>
        <taxon>Batrachia</taxon>
        <taxon>Caudata</taxon>
        <taxon>Salamandroidea</taxon>
        <taxon>Salamandridae</taxon>
        <taxon>Pleurodelinae</taxon>
        <taxon>Pleurodeles</taxon>
    </lineage>
</organism>
<keyword evidence="3" id="KW-1185">Reference proteome</keyword>
<comment type="caution">
    <text evidence="2">The sequence shown here is derived from an EMBL/GenBank/DDBJ whole genome shotgun (WGS) entry which is preliminary data.</text>
</comment>